<dbReference type="PANTHER" id="PTHR11733:SF167">
    <property type="entry name" value="FI17812P1-RELATED"/>
    <property type="match status" value="1"/>
</dbReference>
<dbReference type="Pfam" id="PF05649">
    <property type="entry name" value="Peptidase_M13_N"/>
    <property type="match status" value="1"/>
</dbReference>
<dbReference type="EC" id="3.4.24.-" evidence="10"/>
<keyword evidence="3" id="KW-0645">Protease</keyword>
<dbReference type="GO" id="GO:0005886">
    <property type="term" value="C:plasma membrane"/>
    <property type="evidence" value="ECO:0007669"/>
    <property type="project" value="TreeGrafter"/>
</dbReference>
<dbReference type="InterPro" id="IPR042089">
    <property type="entry name" value="Peptidase_M13_dom_2"/>
</dbReference>
<dbReference type="InterPro" id="IPR008753">
    <property type="entry name" value="Peptidase_M13_N"/>
</dbReference>
<evidence type="ECO:0000313" key="11">
    <source>
        <dbReference type="Proteomes" id="UP000290439"/>
    </source>
</evidence>
<accession>A0A4U8W5L3</accession>
<dbReference type="Proteomes" id="UP000290439">
    <property type="component" value="Chromosome"/>
</dbReference>
<evidence type="ECO:0000256" key="2">
    <source>
        <dbReference type="ARBA" id="ARBA00007357"/>
    </source>
</evidence>
<evidence type="ECO:0000256" key="7">
    <source>
        <dbReference type="ARBA" id="ARBA00023049"/>
    </source>
</evidence>
<organism evidence="10 11">
    <name type="scientific">Nocardia cyriacigeorgica</name>
    <dbReference type="NCBI Taxonomy" id="135487"/>
    <lineage>
        <taxon>Bacteria</taxon>
        <taxon>Bacillati</taxon>
        <taxon>Actinomycetota</taxon>
        <taxon>Actinomycetes</taxon>
        <taxon>Mycobacteriales</taxon>
        <taxon>Nocardiaceae</taxon>
        <taxon>Nocardia</taxon>
    </lineage>
</organism>
<dbReference type="InterPro" id="IPR018497">
    <property type="entry name" value="Peptidase_M13_C"/>
</dbReference>
<keyword evidence="4" id="KW-0479">Metal-binding</keyword>
<dbReference type="Gene3D" id="3.40.390.10">
    <property type="entry name" value="Collagenase (Catalytic Domain)"/>
    <property type="match status" value="1"/>
</dbReference>
<dbReference type="CDD" id="cd08662">
    <property type="entry name" value="M13"/>
    <property type="match status" value="1"/>
</dbReference>
<comment type="similarity">
    <text evidence="2">Belongs to the peptidase M13 family.</text>
</comment>
<name>A0A4U8W5L3_9NOCA</name>
<dbReference type="GO" id="GO:0016485">
    <property type="term" value="P:protein processing"/>
    <property type="evidence" value="ECO:0007669"/>
    <property type="project" value="TreeGrafter"/>
</dbReference>
<feature type="domain" description="Peptidase M13 N-terminal" evidence="9">
    <location>
        <begin position="54"/>
        <end position="427"/>
    </location>
</feature>
<evidence type="ECO:0000256" key="4">
    <source>
        <dbReference type="ARBA" id="ARBA00022723"/>
    </source>
</evidence>
<dbReference type="InterPro" id="IPR000718">
    <property type="entry name" value="Peptidase_M13"/>
</dbReference>
<dbReference type="InterPro" id="IPR024079">
    <property type="entry name" value="MetalloPept_cat_dom_sf"/>
</dbReference>
<gene>
    <name evidence="10" type="primary">pepO_2</name>
    <name evidence="10" type="ORF">NCTC10797_05140</name>
</gene>
<proteinExistence type="inferred from homology"/>
<evidence type="ECO:0000256" key="5">
    <source>
        <dbReference type="ARBA" id="ARBA00022801"/>
    </source>
</evidence>
<dbReference type="AlphaFoldDB" id="A0A4U8W5L3"/>
<evidence type="ECO:0000256" key="1">
    <source>
        <dbReference type="ARBA" id="ARBA00001947"/>
    </source>
</evidence>
<evidence type="ECO:0000256" key="6">
    <source>
        <dbReference type="ARBA" id="ARBA00022833"/>
    </source>
</evidence>
<evidence type="ECO:0000313" key="10">
    <source>
        <dbReference type="EMBL" id="VFB01322.1"/>
    </source>
</evidence>
<feature type="domain" description="Peptidase M13 C-terminal" evidence="8">
    <location>
        <begin position="479"/>
        <end position="679"/>
    </location>
</feature>
<dbReference type="SUPFAM" id="SSF55486">
    <property type="entry name" value="Metalloproteases ('zincins'), catalytic domain"/>
    <property type="match status" value="1"/>
</dbReference>
<dbReference type="PROSITE" id="PS51885">
    <property type="entry name" value="NEPRILYSIN"/>
    <property type="match status" value="1"/>
</dbReference>
<evidence type="ECO:0000259" key="8">
    <source>
        <dbReference type="Pfam" id="PF01431"/>
    </source>
</evidence>
<evidence type="ECO:0000259" key="9">
    <source>
        <dbReference type="Pfam" id="PF05649"/>
    </source>
</evidence>
<protein>
    <submittedName>
        <fullName evidence="10">Neutral endopeptidase</fullName>
        <ecNumber evidence="10">3.4.24.-</ecNumber>
    </submittedName>
</protein>
<dbReference type="PROSITE" id="PS51257">
    <property type="entry name" value="PROKAR_LIPOPROTEIN"/>
    <property type="match status" value="1"/>
</dbReference>
<dbReference type="GO" id="GO:0046872">
    <property type="term" value="F:metal ion binding"/>
    <property type="evidence" value="ECO:0007669"/>
    <property type="project" value="UniProtKB-KW"/>
</dbReference>
<dbReference type="PANTHER" id="PTHR11733">
    <property type="entry name" value="ZINC METALLOPROTEASE FAMILY M13 NEPRILYSIN-RELATED"/>
    <property type="match status" value="1"/>
</dbReference>
<dbReference type="PRINTS" id="PR00786">
    <property type="entry name" value="NEPRILYSIN"/>
</dbReference>
<dbReference type="Gene3D" id="1.10.1380.10">
    <property type="entry name" value="Neutral endopeptidase , domain2"/>
    <property type="match status" value="1"/>
</dbReference>
<keyword evidence="7" id="KW-0482">Metalloprotease</keyword>
<evidence type="ECO:0000256" key="3">
    <source>
        <dbReference type="ARBA" id="ARBA00022670"/>
    </source>
</evidence>
<dbReference type="GO" id="GO:0004222">
    <property type="term" value="F:metalloendopeptidase activity"/>
    <property type="evidence" value="ECO:0007669"/>
    <property type="project" value="InterPro"/>
</dbReference>
<comment type="cofactor">
    <cofactor evidence="1">
        <name>Zn(2+)</name>
        <dbReference type="ChEBI" id="CHEBI:29105"/>
    </cofactor>
</comment>
<dbReference type="Pfam" id="PF01431">
    <property type="entry name" value="Peptidase_M13"/>
    <property type="match status" value="1"/>
</dbReference>
<keyword evidence="6" id="KW-0862">Zinc</keyword>
<dbReference type="EMBL" id="LR215973">
    <property type="protein sequence ID" value="VFB01322.1"/>
    <property type="molecule type" value="Genomic_DNA"/>
</dbReference>
<reference evidence="10 11" key="1">
    <citation type="submission" date="2019-02" db="EMBL/GenBank/DDBJ databases">
        <authorList>
            <consortium name="Pathogen Informatics"/>
        </authorList>
    </citation>
    <scope>NUCLEOTIDE SEQUENCE [LARGE SCALE GENOMIC DNA]</scope>
    <source>
        <strain evidence="10 11">3012STDY6756504</strain>
    </source>
</reference>
<sequence>MTSSGRPFMLDRRAFLVAMGVVPAAALLVSCSEDEAAQPLKQVDMTGSDPAIRPQDDLYRHVNGKWLREYQLPPDKVSYGAISEANDRTEQQLREIIESISDPEPGSEAQQIRDLYDARMNLDEIEQLGLTPLEPMFAEIDGAKTKAELAGVMGALPIGGLIGIGISIDRKNSDAYIPSIGQSGLGLSEQYYRKPEYAEQLAGYRTFNERLAAAAGLPDPAGLAQRNLDLETRIAAGHWDNVRNRDTDATYNRMSWDATKALAPEYDWDPWLESSTLGRPKEHFAEIVVNQPSFVTEAGKIWAETDIAMWRDYLKLTLLRQYARFLPKAFADANFDFNGRLMAGLQERPELWKSAVGTVDSNLGEQLGKLYVDKHFPPEAKERAMEMVDDLFAAYRENFTNSTWMSPETRKASIEKLDKIKPKIGYPDKWVDYSGLKITRGKLIESLRAVNDFEVKRSLDRLGTKVDDSEWAMSPQTVNAYYMASTNEIAFPAAYLQPPFFDKDAEAAVNYGAVGATIGHEIGHGFDDQGSKFDGDGNRRDWWTEADRAAFDAKTQQLIEQYNVLVPEGLDPEQHVNGELTVGENLADLRGLLIALAAYRIAEKRRGVDNPDYHSMFLSWARGWRDKQTREVTERLLATDTHSPNEFRANQVVRNIDEFYTTFGVKEGDKLFLPKEQRVTL</sequence>
<keyword evidence="5 10" id="KW-0378">Hydrolase</keyword>